<accession>A0A2T4Z3H3</accession>
<evidence type="ECO:0000256" key="6">
    <source>
        <dbReference type="ARBA" id="ARBA00023136"/>
    </source>
</evidence>
<feature type="transmembrane region" description="Helical" evidence="8">
    <location>
        <begin position="142"/>
        <end position="166"/>
    </location>
</feature>
<feature type="transmembrane region" description="Helical" evidence="8">
    <location>
        <begin position="31"/>
        <end position="52"/>
    </location>
</feature>
<dbReference type="Gene3D" id="1.20.120.80">
    <property type="entry name" value="Cytochrome c oxidase, subunit III, four-helix bundle"/>
    <property type="match status" value="1"/>
</dbReference>
<feature type="transmembrane region" description="Helical" evidence="8">
    <location>
        <begin position="104"/>
        <end position="122"/>
    </location>
</feature>
<dbReference type="AlphaFoldDB" id="A0A2T4Z3H3"/>
<dbReference type="SUPFAM" id="SSF81452">
    <property type="entry name" value="Cytochrome c oxidase subunit III-like"/>
    <property type="match status" value="1"/>
</dbReference>
<dbReference type="OrthoDB" id="9810850at2"/>
<evidence type="ECO:0000256" key="8">
    <source>
        <dbReference type="SAM" id="Phobius"/>
    </source>
</evidence>
<name>A0A2T4Z3H3_9BACL</name>
<dbReference type="GO" id="GO:0019646">
    <property type="term" value="P:aerobic electron transport chain"/>
    <property type="evidence" value="ECO:0007669"/>
    <property type="project" value="InterPro"/>
</dbReference>
<dbReference type="InterPro" id="IPR000298">
    <property type="entry name" value="Cyt_c_oxidase-like_su3"/>
</dbReference>
<dbReference type="EMBL" id="PZZP01000002">
    <property type="protein sequence ID" value="PTM56440.1"/>
    <property type="molecule type" value="Genomic_DNA"/>
</dbReference>
<evidence type="ECO:0000313" key="11">
    <source>
        <dbReference type="Proteomes" id="UP000241639"/>
    </source>
</evidence>
<evidence type="ECO:0000256" key="1">
    <source>
        <dbReference type="ARBA" id="ARBA00004651"/>
    </source>
</evidence>
<comment type="similarity">
    <text evidence="2 7">Belongs to the cytochrome c oxidase subunit 3 family.</text>
</comment>
<evidence type="ECO:0000256" key="5">
    <source>
        <dbReference type="ARBA" id="ARBA00022989"/>
    </source>
</evidence>
<reference evidence="10 11" key="1">
    <citation type="submission" date="2018-04" db="EMBL/GenBank/DDBJ databases">
        <title>Genomic Encyclopedia of Archaeal and Bacterial Type Strains, Phase II (KMG-II): from individual species to whole genera.</title>
        <authorList>
            <person name="Goeker M."/>
        </authorList>
    </citation>
    <scope>NUCLEOTIDE SEQUENCE [LARGE SCALE GENOMIC DNA]</scope>
    <source>
        <strain evidence="10 11">DSM 45169</strain>
    </source>
</reference>
<feature type="domain" description="Heme-copper oxidase subunit III family profile" evidence="9">
    <location>
        <begin position="1"/>
        <end position="207"/>
    </location>
</feature>
<dbReference type="InterPro" id="IPR033946">
    <property type="entry name" value="Ubiquinol_oxase_su3_dom"/>
</dbReference>
<dbReference type="CDD" id="cd02863">
    <property type="entry name" value="Ubiquinol_oxidase_III"/>
    <property type="match status" value="1"/>
</dbReference>
<feature type="transmembrane region" description="Helical" evidence="8">
    <location>
        <begin position="186"/>
        <end position="206"/>
    </location>
</feature>
<feature type="transmembrane region" description="Helical" evidence="8">
    <location>
        <begin position="72"/>
        <end position="92"/>
    </location>
</feature>
<evidence type="ECO:0000313" key="10">
    <source>
        <dbReference type="EMBL" id="PTM56440.1"/>
    </source>
</evidence>
<evidence type="ECO:0000256" key="4">
    <source>
        <dbReference type="ARBA" id="ARBA00022692"/>
    </source>
</evidence>
<dbReference type="GO" id="GO:0004129">
    <property type="term" value="F:cytochrome-c oxidase activity"/>
    <property type="evidence" value="ECO:0007669"/>
    <property type="project" value="InterPro"/>
</dbReference>
<keyword evidence="3" id="KW-1003">Cell membrane</keyword>
<gene>
    <name evidence="10" type="ORF">C8J48_2762</name>
</gene>
<dbReference type="InterPro" id="IPR013833">
    <property type="entry name" value="Cyt_c_oxidase_su3_a-hlx"/>
</dbReference>
<dbReference type="PANTHER" id="PTHR11403">
    <property type="entry name" value="CYTOCHROME C OXIDASE SUBUNIT III"/>
    <property type="match status" value="1"/>
</dbReference>
<dbReference type="RefSeq" id="WP_107727784.1">
    <property type="nucleotide sequence ID" value="NZ_PZZP01000002.1"/>
</dbReference>
<dbReference type="InterPro" id="IPR035973">
    <property type="entry name" value="Cyt_c_oxidase_su3-like_sf"/>
</dbReference>
<dbReference type="PROSITE" id="PS50253">
    <property type="entry name" value="COX3"/>
    <property type="match status" value="1"/>
</dbReference>
<keyword evidence="6 8" id="KW-0472">Membrane</keyword>
<evidence type="ECO:0000256" key="2">
    <source>
        <dbReference type="ARBA" id="ARBA00010581"/>
    </source>
</evidence>
<dbReference type="Pfam" id="PF00510">
    <property type="entry name" value="COX3"/>
    <property type="match status" value="1"/>
</dbReference>
<dbReference type="Proteomes" id="UP000241639">
    <property type="component" value="Unassembled WGS sequence"/>
</dbReference>
<proteinExistence type="inferred from homology"/>
<keyword evidence="11" id="KW-1185">Reference proteome</keyword>
<comment type="caution">
    <text evidence="10">The sequence shown here is derived from an EMBL/GenBank/DDBJ whole genome shotgun (WGS) entry which is preliminary data.</text>
</comment>
<organism evidence="10 11">
    <name type="scientific">Desmospora activa DSM 45169</name>
    <dbReference type="NCBI Taxonomy" id="1121389"/>
    <lineage>
        <taxon>Bacteria</taxon>
        <taxon>Bacillati</taxon>
        <taxon>Bacillota</taxon>
        <taxon>Bacilli</taxon>
        <taxon>Bacillales</taxon>
        <taxon>Thermoactinomycetaceae</taxon>
        <taxon>Desmospora</taxon>
    </lineage>
</organism>
<keyword evidence="4 7" id="KW-0812">Transmembrane</keyword>
<dbReference type="FunFam" id="1.20.120.80:FF:000001">
    <property type="entry name" value="Cytochrome (Ubi)quinol oxidase subunit III"/>
    <property type="match status" value="1"/>
</dbReference>
<dbReference type="GO" id="GO:0005886">
    <property type="term" value="C:plasma membrane"/>
    <property type="evidence" value="ECO:0007669"/>
    <property type="project" value="UniProtKB-SubCell"/>
</dbReference>
<protein>
    <submittedName>
        <fullName evidence="10">Cytochrome c oxidase subunit 3</fullName>
    </submittedName>
</protein>
<evidence type="ECO:0000256" key="3">
    <source>
        <dbReference type="ARBA" id="ARBA00022475"/>
    </source>
</evidence>
<keyword evidence="5 8" id="KW-1133">Transmembrane helix</keyword>
<sequence length="209" mass="22999">MASTETQQAQTHADAPVQLEKTTLEGRNKILGFWLFIGAETVLFACLFGTYLALQQSTVGGPNQGELFSIPLVALATVILLTSSLTSVLGIVGMHQHNVKKTQFWFGVTVLLGLAFLILEIYEFYHYVHEGLGFTSNAFGSSFYTLLGTHGAHVAFGIVWITGLMIQVAKQGLTKVTTPKLYVASLYWHFVDVIWVFIFTVVYLMGKVG</sequence>
<dbReference type="PANTHER" id="PTHR11403:SF9">
    <property type="entry name" value="CYTOCHROME C OXIDASE SUBUNIT 3"/>
    <property type="match status" value="1"/>
</dbReference>
<dbReference type="InterPro" id="IPR024791">
    <property type="entry name" value="Cyt_c/ubiquinol_Oxase_su3"/>
</dbReference>
<evidence type="ECO:0000256" key="7">
    <source>
        <dbReference type="RuleBase" id="RU003376"/>
    </source>
</evidence>
<evidence type="ECO:0000259" key="9">
    <source>
        <dbReference type="PROSITE" id="PS50253"/>
    </source>
</evidence>
<comment type="subcellular location">
    <subcellularLocation>
        <location evidence="1 7">Cell membrane</location>
        <topology evidence="1 7">Multi-pass membrane protein</topology>
    </subcellularLocation>
</comment>